<accession>A0AA38VFQ8</accession>
<dbReference type="Pfam" id="PF00752">
    <property type="entry name" value="XPG_N"/>
    <property type="match status" value="1"/>
</dbReference>
<dbReference type="SMART" id="SM00484">
    <property type="entry name" value="XPGI"/>
    <property type="match status" value="1"/>
</dbReference>
<dbReference type="AlphaFoldDB" id="A0AA38VFQ8"/>
<protein>
    <submittedName>
        <fullName evidence="6">PIN domain-like protein</fullName>
    </submittedName>
</protein>
<dbReference type="SMART" id="SM00485">
    <property type="entry name" value="XPGN"/>
    <property type="match status" value="1"/>
</dbReference>
<comment type="caution">
    <text evidence="6">The sequence shown here is derived from an EMBL/GenBank/DDBJ whole genome shotgun (WGS) entry which is preliminary data.</text>
</comment>
<dbReference type="PANTHER" id="PTHR11081:SF75">
    <property type="entry name" value="ENDONUCLEASE, PUTATIVE (AFU_ORTHOLOGUE AFUA_3G13260)-RELATED"/>
    <property type="match status" value="1"/>
</dbReference>
<dbReference type="SUPFAM" id="SSF47807">
    <property type="entry name" value="5' to 3' exonuclease, C-terminal subdomain"/>
    <property type="match status" value="1"/>
</dbReference>
<evidence type="ECO:0000313" key="7">
    <source>
        <dbReference type="Proteomes" id="UP001174691"/>
    </source>
</evidence>
<dbReference type="GO" id="GO:0006281">
    <property type="term" value="P:DNA repair"/>
    <property type="evidence" value="ECO:0007669"/>
    <property type="project" value="UniProtKB-ARBA"/>
</dbReference>
<name>A0AA38VFQ8_9PEZI</name>
<evidence type="ECO:0000256" key="3">
    <source>
        <dbReference type="SAM" id="MobiDB-lite"/>
    </source>
</evidence>
<dbReference type="Proteomes" id="UP001174691">
    <property type="component" value="Unassembled WGS sequence"/>
</dbReference>
<evidence type="ECO:0000313" key="6">
    <source>
        <dbReference type="EMBL" id="KAJ9138586.1"/>
    </source>
</evidence>
<dbReference type="InterPro" id="IPR041177">
    <property type="entry name" value="GEN1_C"/>
</dbReference>
<keyword evidence="7" id="KW-1185">Reference proteome</keyword>
<dbReference type="PANTHER" id="PTHR11081">
    <property type="entry name" value="FLAP ENDONUCLEASE FAMILY MEMBER"/>
    <property type="match status" value="1"/>
</dbReference>
<sequence length="694" mass="76014">MGIKGIYKEIGAGQRMSLSKLAVQHLEETGRPLRLAIDISIWQFQVQAAKGGSNPAIRTLFYRLVRLLGHSIQPLFVFDGPNKPALKRGKRSTGTGDATSKAMMKRLIRLFGFMVHDAPGEAEAECALLQQKGVVDAVLSEDVDTIMFGCGKTMRSWSAESKSGQTPTHVTVYDAEWLRRDDKGLDREGMVLVALMSGGDYIPEGIPNCGVKLACEAARAGFGTSLCRIRKSDQAAIDEWKADLLHQLRTNEKGYFRTKHKALTIPDSFPNMEVLRYYTHPVVSQQSTVERLGRDFPSKTSVDIAGLREFVRDTFDWTYRGGAVKLVRVLAPSLLVQSLLNASTEDSQGSQDLDTEKRKESALVKAISNRRIHSSTDGMPELRISYVPIDMVPLDLDAEPVEEAALFGRDGLALNSDDEFDEEVAEVEDESQAKKSRTKPYDVLGPNPVWVPEQIVQLGIPLTFEDWGESQRKKTLAKQAAAAAPKRGRKRPVKKPDMLPGSLDKWVKATKDGPAIIRPLSSAILILAAGPDESKRQKETYGAAGVTGKDEWLRSQLQGHVPTTSSNKAAGVTNSDPITLLSEDDEPAPSLPSYAKRESKESAKFAGSHGGGSGHTAHILQSDPVSGGEEFPSINDTITPKKTNKKTVYMPRLSAVGYFKKMEVELDEAERLGREGLAFAESDLLVIDMTGPDL</sequence>
<dbReference type="InterPro" id="IPR006086">
    <property type="entry name" value="XPG-I_dom"/>
</dbReference>
<dbReference type="CDD" id="cd09870">
    <property type="entry name" value="PIN_YEN1"/>
    <property type="match status" value="1"/>
</dbReference>
<evidence type="ECO:0000256" key="2">
    <source>
        <dbReference type="ARBA" id="ARBA00022801"/>
    </source>
</evidence>
<keyword evidence="1" id="KW-0540">Nuclease</keyword>
<feature type="domain" description="XPG N-terminal" evidence="5">
    <location>
        <begin position="1"/>
        <end position="94"/>
    </location>
</feature>
<dbReference type="SUPFAM" id="SSF88723">
    <property type="entry name" value="PIN domain-like"/>
    <property type="match status" value="1"/>
</dbReference>
<dbReference type="InterPro" id="IPR037316">
    <property type="entry name" value="Yen1_H3TH"/>
</dbReference>
<feature type="region of interest" description="Disordered" evidence="3">
    <location>
        <begin position="561"/>
        <end position="639"/>
    </location>
</feature>
<dbReference type="PRINTS" id="PR00853">
    <property type="entry name" value="XPGRADSUPER"/>
</dbReference>
<feature type="compositionally biased region" description="Polar residues" evidence="3">
    <location>
        <begin position="561"/>
        <end position="577"/>
    </location>
</feature>
<dbReference type="FunFam" id="3.40.50.1010:FF:000051">
    <property type="entry name" value="Rad2-like endonuclease, putative (AFU_orthologue AFUA_3G13260)"/>
    <property type="match status" value="1"/>
</dbReference>
<evidence type="ECO:0000259" key="5">
    <source>
        <dbReference type="SMART" id="SM00485"/>
    </source>
</evidence>
<dbReference type="InterPro" id="IPR006084">
    <property type="entry name" value="XPG/Rad2"/>
</dbReference>
<dbReference type="FunFam" id="3.40.50.1010:FF:000037">
    <property type="entry name" value="Rad2-like endonuclease, putative (AFU_orthologue AFUA_3G13260)"/>
    <property type="match status" value="1"/>
</dbReference>
<dbReference type="CDD" id="cd09906">
    <property type="entry name" value="H3TH_YEN1"/>
    <property type="match status" value="1"/>
</dbReference>
<dbReference type="Gene3D" id="3.40.50.1010">
    <property type="entry name" value="5'-nuclease"/>
    <property type="match status" value="2"/>
</dbReference>
<dbReference type="Pfam" id="PF18380">
    <property type="entry name" value="GEN1_C"/>
    <property type="match status" value="1"/>
</dbReference>
<organism evidence="6 7">
    <name type="scientific">Coniochaeta hoffmannii</name>
    <dbReference type="NCBI Taxonomy" id="91930"/>
    <lineage>
        <taxon>Eukaryota</taxon>
        <taxon>Fungi</taxon>
        <taxon>Dikarya</taxon>
        <taxon>Ascomycota</taxon>
        <taxon>Pezizomycotina</taxon>
        <taxon>Sordariomycetes</taxon>
        <taxon>Sordariomycetidae</taxon>
        <taxon>Coniochaetales</taxon>
        <taxon>Coniochaetaceae</taxon>
        <taxon>Coniochaeta</taxon>
    </lineage>
</organism>
<reference evidence="6" key="1">
    <citation type="submission" date="2022-07" db="EMBL/GenBank/DDBJ databases">
        <title>Fungi with potential for degradation of polypropylene.</title>
        <authorList>
            <person name="Gostincar C."/>
        </authorList>
    </citation>
    <scope>NUCLEOTIDE SEQUENCE</scope>
    <source>
        <strain evidence="6">EXF-13287</strain>
    </source>
</reference>
<feature type="domain" description="XPG-I" evidence="4">
    <location>
        <begin position="109"/>
        <end position="190"/>
    </location>
</feature>
<gene>
    <name evidence="6" type="ORF">NKR19_g7761</name>
</gene>
<feature type="region of interest" description="Disordered" evidence="3">
    <location>
        <begin position="480"/>
        <end position="499"/>
    </location>
</feature>
<dbReference type="InterPro" id="IPR036279">
    <property type="entry name" value="5-3_exonuclease_C_sf"/>
</dbReference>
<dbReference type="Pfam" id="PF00867">
    <property type="entry name" value="XPG_I"/>
    <property type="match status" value="1"/>
</dbReference>
<evidence type="ECO:0000256" key="1">
    <source>
        <dbReference type="ARBA" id="ARBA00022722"/>
    </source>
</evidence>
<keyword evidence="2" id="KW-0378">Hydrolase</keyword>
<dbReference type="GO" id="GO:0017108">
    <property type="term" value="F:5'-flap endonuclease activity"/>
    <property type="evidence" value="ECO:0007669"/>
    <property type="project" value="TreeGrafter"/>
</dbReference>
<dbReference type="EMBL" id="JANBVN010000142">
    <property type="protein sequence ID" value="KAJ9138586.1"/>
    <property type="molecule type" value="Genomic_DNA"/>
</dbReference>
<evidence type="ECO:0000259" key="4">
    <source>
        <dbReference type="SMART" id="SM00484"/>
    </source>
</evidence>
<dbReference type="InterPro" id="IPR029060">
    <property type="entry name" value="PIN-like_dom_sf"/>
</dbReference>
<dbReference type="InterPro" id="IPR006085">
    <property type="entry name" value="XPG_DNA_repair_N"/>
</dbReference>
<proteinExistence type="predicted"/>
<dbReference type="GO" id="GO:0008821">
    <property type="term" value="F:crossover junction DNA endonuclease activity"/>
    <property type="evidence" value="ECO:0007669"/>
    <property type="project" value="InterPro"/>
</dbReference>